<dbReference type="InterPro" id="IPR036259">
    <property type="entry name" value="MFS_trans_sf"/>
</dbReference>
<dbReference type="AlphaFoldDB" id="A0A1I2CH19"/>
<dbReference type="STRING" id="662367.SAMN05216167_11772"/>
<feature type="transmembrane region" description="Helical" evidence="6">
    <location>
        <begin position="138"/>
        <end position="159"/>
    </location>
</feature>
<comment type="subcellular location">
    <subcellularLocation>
        <location evidence="1">Membrane</location>
        <topology evidence="1">Multi-pass membrane protein</topology>
    </subcellularLocation>
</comment>
<evidence type="ECO:0000256" key="5">
    <source>
        <dbReference type="ARBA" id="ARBA00023136"/>
    </source>
</evidence>
<keyword evidence="4 6" id="KW-1133">Transmembrane helix</keyword>
<keyword evidence="5 6" id="KW-0472">Membrane</keyword>
<dbReference type="SUPFAM" id="SSF103473">
    <property type="entry name" value="MFS general substrate transporter"/>
    <property type="match status" value="1"/>
</dbReference>
<evidence type="ECO:0000256" key="1">
    <source>
        <dbReference type="ARBA" id="ARBA00004141"/>
    </source>
</evidence>
<feature type="transmembrane region" description="Helical" evidence="6">
    <location>
        <begin position="48"/>
        <end position="64"/>
    </location>
</feature>
<dbReference type="Gene3D" id="1.20.1250.20">
    <property type="entry name" value="MFS general substrate transporter like domains"/>
    <property type="match status" value="1"/>
</dbReference>
<gene>
    <name evidence="8" type="ORF">SAMN05216167_11772</name>
</gene>
<dbReference type="InterPro" id="IPR011701">
    <property type="entry name" value="MFS"/>
</dbReference>
<reference evidence="8 9" key="1">
    <citation type="submission" date="2016-10" db="EMBL/GenBank/DDBJ databases">
        <authorList>
            <person name="de Groot N.N."/>
        </authorList>
    </citation>
    <scope>NUCLEOTIDE SEQUENCE [LARGE SCALE GENOMIC DNA]</scope>
    <source>
        <strain evidence="8 9">DSM 26130</strain>
    </source>
</reference>
<dbReference type="GO" id="GO:0016020">
    <property type="term" value="C:membrane"/>
    <property type="evidence" value="ECO:0007669"/>
    <property type="project" value="UniProtKB-SubCell"/>
</dbReference>
<dbReference type="GO" id="GO:0022857">
    <property type="term" value="F:transmembrane transporter activity"/>
    <property type="evidence" value="ECO:0007669"/>
    <property type="project" value="InterPro"/>
</dbReference>
<dbReference type="InterPro" id="IPR020846">
    <property type="entry name" value="MFS_dom"/>
</dbReference>
<dbReference type="PROSITE" id="PS50850">
    <property type="entry name" value="MFS"/>
    <property type="match status" value="1"/>
</dbReference>
<dbReference type="PRINTS" id="PR01036">
    <property type="entry name" value="TCRTETB"/>
</dbReference>
<accession>A0A1I2CH19</accession>
<keyword evidence="3 6" id="KW-0812">Transmembrane</keyword>
<feature type="transmembrane region" description="Helical" evidence="6">
    <location>
        <begin position="76"/>
        <end position="102"/>
    </location>
</feature>
<dbReference type="Pfam" id="PF07690">
    <property type="entry name" value="MFS_1"/>
    <property type="match status" value="1"/>
</dbReference>
<feature type="transmembrane region" description="Helical" evidence="6">
    <location>
        <begin position="108"/>
        <end position="126"/>
    </location>
</feature>
<sequence>MSFISRPNLALLIASISVFFEALDIAIINLTMPLIQDWFTLSFTQVQWLQTLYVLLYGGLLILGGRLTDTLGRRKIFLTASTLFLLTSLGAGLAGSFTWLLIFRALQGIASALLMPSALSIVSHTFTEPSARSKAIGIFSSFAALGSGSGLSVGGLIAAGFGWQWVFFINVPVILLTLLLAYRYLPKDTARTEPLPDILSGLLLTLVITALSYVVHEVGDWANKGGLLLLLTLLVAGGGWLFAKRNSTQPFPLISFPVLRRSLTPITGMAMLGATFTGYLFLISLVLQQDRQLSAAQAGLLLFPFSILSALTGKYMLPTLLKRFSVHQTAILGMAALLAGTLFLVYYIQSTAHPLVVLLISILGVNSVGIALSFSALTVLSLQPVPEAHHGLISGVNTTAYFVGGGFGLSIVSLFLDEPQQGGQSTGILPAVILGLYALLGLVRLLVNSRKVRGRQSLSESSSNVTNELHPERA</sequence>
<evidence type="ECO:0000256" key="6">
    <source>
        <dbReference type="SAM" id="Phobius"/>
    </source>
</evidence>
<dbReference type="Gene3D" id="1.20.1720.10">
    <property type="entry name" value="Multidrug resistance protein D"/>
    <property type="match status" value="1"/>
</dbReference>
<name>A0A1I2CH19_9BACT</name>
<keyword evidence="9" id="KW-1185">Reference proteome</keyword>
<organism evidence="8 9">
    <name type="scientific">Spirosoma endophyticum</name>
    <dbReference type="NCBI Taxonomy" id="662367"/>
    <lineage>
        <taxon>Bacteria</taxon>
        <taxon>Pseudomonadati</taxon>
        <taxon>Bacteroidota</taxon>
        <taxon>Cytophagia</taxon>
        <taxon>Cytophagales</taxon>
        <taxon>Cytophagaceae</taxon>
        <taxon>Spirosoma</taxon>
    </lineage>
</organism>
<evidence type="ECO:0000259" key="7">
    <source>
        <dbReference type="PROSITE" id="PS50850"/>
    </source>
</evidence>
<feature type="transmembrane region" description="Helical" evidence="6">
    <location>
        <begin position="428"/>
        <end position="447"/>
    </location>
</feature>
<dbReference type="EMBL" id="FOLQ01000017">
    <property type="protein sequence ID" value="SFE67093.1"/>
    <property type="molecule type" value="Genomic_DNA"/>
</dbReference>
<dbReference type="CDD" id="cd17321">
    <property type="entry name" value="MFS_MMR_MDR_like"/>
    <property type="match status" value="1"/>
</dbReference>
<evidence type="ECO:0000256" key="2">
    <source>
        <dbReference type="ARBA" id="ARBA00022448"/>
    </source>
</evidence>
<evidence type="ECO:0000256" key="3">
    <source>
        <dbReference type="ARBA" id="ARBA00022692"/>
    </source>
</evidence>
<evidence type="ECO:0000313" key="9">
    <source>
        <dbReference type="Proteomes" id="UP000198598"/>
    </source>
</evidence>
<feature type="transmembrane region" description="Helical" evidence="6">
    <location>
        <begin position="221"/>
        <end position="243"/>
    </location>
</feature>
<protein>
    <submittedName>
        <fullName evidence="8">Major Facilitator Superfamily protein</fullName>
    </submittedName>
</protein>
<dbReference type="Proteomes" id="UP000198598">
    <property type="component" value="Unassembled WGS sequence"/>
</dbReference>
<feature type="transmembrane region" description="Helical" evidence="6">
    <location>
        <begin position="263"/>
        <end position="287"/>
    </location>
</feature>
<proteinExistence type="predicted"/>
<feature type="transmembrane region" description="Helical" evidence="6">
    <location>
        <begin position="329"/>
        <end position="349"/>
    </location>
</feature>
<feature type="transmembrane region" description="Helical" evidence="6">
    <location>
        <begin position="197"/>
        <end position="215"/>
    </location>
</feature>
<evidence type="ECO:0000313" key="8">
    <source>
        <dbReference type="EMBL" id="SFE67093.1"/>
    </source>
</evidence>
<feature type="transmembrane region" description="Helical" evidence="6">
    <location>
        <begin position="293"/>
        <end position="317"/>
    </location>
</feature>
<dbReference type="OrthoDB" id="783189at2"/>
<keyword evidence="2" id="KW-0813">Transport</keyword>
<evidence type="ECO:0000256" key="4">
    <source>
        <dbReference type="ARBA" id="ARBA00022989"/>
    </source>
</evidence>
<dbReference type="PANTHER" id="PTHR42718:SF9">
    <property type="entry name" value="MAJOR FACILITATOR SUPERFAMILY MULTIDRUG TRANSPORTER MFSC"/>
    <property type="match status" value="1"/>
</dbReference>
<feature type="transmembrane region" description="Helical" evidence="6">
    <location>
        <begin position="355"/>
        <end position="380"/>
    </location>
</feature>
<feature type="transmembrane region" description="Helical" evidence="6">
    <location>
        <begin position="392"/>
        <end position="416"/>
    </location>
</feature>
<dbReference type="RefSeq" id="WP_093832396.1">
    <property type="nucleotide sequence ID" value="NZ_FOLQ01000017.1"/>
</dbReference>
<feature type="transmembrane region" description="Helical" evidence="6">
    <location>
        <begin position="165"/>
        <end position="185"/>
    </location>
</feature>
<feature type="domain" description="Major facilitator superfamily (MFS) profile" evidence="7">
    <location>
        <begin position="10"/>
        <end position="453"/>
    </location>
</feature>
<dbReference type="PANTHER" id="PTHR42718">
    <property type="entry name" value="MAJOR FACILITATOR SUPERFAMILY MULTIDRUG TRANSPORTER MFSC"/>
    <property type="match status" value="1"/>
</dbReference>